<dbReference type="AlphaFoldDB" id="A0A0G1CLS4"/>
<protein>
    <recommendedName>
        <fullName evidence="4">DUF2723 domain-containing protein</fullName>
    </recommendedName>
</protein>
<evidence type="ECO:0000313" key="3">
    <source>
        <dbReference type="Proteomes" id="UP000034050"/>
    </source>
</evidence>
<feature type="transmembrane region" description="Helical" evidence="1">
    <location>
        <begin position="158"/>
        <end position="180"/>
    </location>
</feature>
<evidence type="ECO:0008006" key="4">
    <source>
        <dbReference type="Google" id="ProtNLM"/>
    </source>
</evidence>
<dbReference type="PANTHER" id="PTHR16214:SF3">
    <property type="entry name" value="TRANSMEMBRANE PROTEIN 260"/>
    <property type="match status" value="1"/>
</dbReference>
<dbReference type="Gene3D" id="1.25.40.10">
    <property type="entry name" value="Tetratricopeptide repeat domain"/>
    <property type="match status" value="1"/>
</dbReference>
<dbReference type="SUPFAM" id="SSF48452">
    <property type="entry name" value="TPR-like"/>
    <property type="match status" value="1"/>
</dbReference>
<dbReference type="Proteomes" id="UP000034050">
    <property type="component" value="Unassembled WGS sequence"/>
</dbReference>
<dbReference type="InterPro" id="IPR011990">
    <property type="entry name" value="TPR-like_helical_dom_sf"/>
</dbReference>
<name>A0A0G1CLS4_9BACT</name>
<feature type="transmembrane region" description="Helical" evidence="1">
    <location>
        <begin position="200"/>
        <end position="223"/>
    </location>
</feature>
<proteinExistence type="predicted"/>
<comment type="caution">
    <text evidence="2">The sequence shown here is derived from an EMBL/GenBank/DDBJ whole genome shotgun (WGS) entry which is preliminary data.</text>
</comment>
<feature type="transmembrane region" description="Helical" evidence="1">
    <location>
        <begin position="302"/>
        <end position="326"/>
    </location>
</feature>
<feature type="transmembrane region" description="Helical" evidence="1">
    <location>
        <begin position="108"/>
        <end position="127"/>
    </location>
</feature>
<dbReference type="InterPro" id="IPR021280">
    <property type="entry name" value="TMEM260-like"/>
</dbReference>
<feature type="transmembrane region" description="Helical" evidence="1">
    <location>
        <begin position="371"/>
        <end position="389"/>
    </location>
</feature>
<gene>
    <name evidence="2" type="ORF">UV61_C0008G0153</name>
</gene>
<feature type="transmembrane region" description="Helical" evidence="1">
    <location>
        <begin position="133"/>
        <end position="151"/>
    </location>
</feature>
<evidence type="ECO:0000256" key="1">
    <source>
        <dbReference type="SAM" id="Phobius"/>
    </source>
</evidence>
<feature type="transmembrane region" description="Helical" evidence="1">
    <location>
        <begin position="77"/>
        <end position="101"/>
    </location>
</feature>
<keyword evidence="1" id="KW-1133">Transmembrane helix</keyword>
<organism evidence="2 3">
    <name type="scientific">Candidatus Gottesmanbacteria bacterium GW2011_GWB1_43_11</name>
    <dbReference type="NCBI Taxonomy" id="1618446"/>
    <lineage>
        <taxon>Bacteria</taxon>
        <taxon>Candidatus Gottesmaniibacteriota</taxon>
    </lineage>
</organism>
<feature type="transmembrane region" description="Helical" evidence="1">
    <location>
        <begin position="12"/>
        <end position="31"/>
    </location>
</feature>
<dbReference type="InterPro" id="IPR052724">
    <property type="entry name" value="GT117_domain-containing"/>
</dbReference>
<sequence length="677" mass="77346">MQMQRLRVIKRGEKITALILSVFFLLFYVFFQSPSIYGGDAGDLVSAAFVRGVAHPPGYPLYTFLGWLQTQIPLGTVAWRVGFLSSIPMALSLGLFFILLIKLVRRPLVALIATLSLGFNYLVWLYAIVPEVFALNLLFSVGLTLLAVVYSEQRRTRLLYLMSFIFGLALSHHQTILFLVPGWGWLVYRNFLQEKNKGRILLISCLIFIAGLLPYLYVVWAALGRPYINWENPVTGPAFIRLVTRAVYGTFRAGQMFGLNLIDRYFQLRFLGETLLIDFTKIGVILGVIGIVEHYREHKQTFWPFVMSFLLAGPGFLFYAAFPIYLNFHLGTSERFLLIPYFLLSIWIAFGIAAVAKLVERMINRLVHKRTILSATLVMGVLPLAMWYTNYAKLGSLRFDATAENLAQDILDTAPDNSLLFLADDTSIFDTQYLYLTQGKTKGFRGLKLIQTGTLSFPSYLQVLAYQYPELEVGTWEKNTNVFDEMVKRYYGTYPLLSTMPLTTGKDFAWIQTGILYRLYKIEEIKNMQINEFIVLNEQLFQSYHDPLQGSLGNYKHPMLADVLRVYATSKKEFAKVVFANQKLDLAEKYLKGALELEPELIDTAQILGAVYIAEKKCPEAESLLLASAQRFNNQPETYRLLALLYKDCFGDEAKASVYENEYQKKLKNDETDLNKF</sequence>
<dbReference type="EMBL" id="LCFD01000008">
    <property type="protein sequence ID" value="KKS86700.1"/>
    <property type="molecule type" value="Genomic_DNA"/>
</dbReference>
<dbReference type="PANTHER" id="PTHR16214">
    <property type="entry name" value="TRANSMEMBRANE PROTEIN 260"/>
    <property type="match status" value="1"/>
</dbReference>
<evidence type="ECO:0000313" key="2">
    <source>
        <dbReference type="EMBL" id="KKS86700.1"/>
    </source>
</evidence>
<reference evidence="2 3" key="1">
    <citation type="journal article" date="2015" name="Nature">
        <title>rRNA introns, odd ribosomes, and small enigmatic genomes across a large radiation of phyla.</title>
        <authorList>
            <person name="Brown C.T."/>
            <person name="Hug L.A."/>
            <person name="Thomas B.C."/>
            <person name="Sharon I."/>
            <person name="Castelle C.J."/>
            <person name="Singh A."/>
            <person name="Wilkins M.J."/>
            <person name="Williams K.H."/>
            <person name="Banfield J.F."/>
        </authorList>
    </citation>
    <scope>NUCLEOTIDE SEQUENCE [LARGE SCALE GENOMIC DNA]</scope>
</reference>
<feature type="transmembrane region" description="Helical" evidence="1">
    <location>
        <begin position="338"/>
        <end position="359"/>
    </location>
</feature>
<dbReference type="Pfam" id="PF11028">
    <property type="entry name" value="TMEM260-like"/>
    <property type="match status" value="1"/>
</dbReference>
<accession>A0A0G1CLS4</accession>
<keyword evidence="1" id="KW-0472">Membrane</keyword>
<keyword evidence="1" id="KW-0812">Transmembrane</keyword>
<dbReference type="STRING" id="1618446.UV61_C0008G0153"/>